<reference evidence="2" key="1">
    <citation type="journal article" date="2022" name="Cell Host Microbe">
        <title>Colonization of the live biotherapeutic product VE303 and modulation of the microbiota and metabolites in healthy volunteers.</title>
        <authorList>
            <person name="Dsouza M."/>
            <person name="Menon R."/>
            <person name="Crossette E."/>
            <person name="Bhattarai S.K."/>
            <person name="Schneider J."/>
            <person name="Kim Y.G."/>
            <person name="Reddy S."/>
            <person name="Caballero S."/>
            <person name="Felix C."/>
            <person name="Cornacchione L."/>
            <person name="Hendrickson J."/>
            <person name="Watson A.R."/>
            <person name="Minot S.S."/>
            <person name="Greenfield N."/>
            <person name="Schopf L."/>
            <person name="Szabady R."/>
            <person name="Patarroyo J."/>
            <person name="Smith W."/>
            <person name="Harrison P."/>
            <person name="Kuijper E.J."/>
            <person name="Kelly C.P."/>
            <person name="Olle B."/>
            <person name="Bobilev D."/>
            <person name="Silber J.L."/>
            <person name="Bucci V."/>
            <person name="Roberts B."/>
            <person name="Faith J."/>
            <person name="Norman J.M."/>
        </authorList>
    </citation>
    <scope>NUCLEOTIDE SEQUENCE</scope>
    <source>
        <strain evidence="2">VE303-04</strain>
    </source>
</reference>
<feature type="transmembrane region" description="Helical" evidence="1">
    <location>
        <begin position="116"/>
        <end position="139"/>
    </location>
</feature>
<dbReference type="GeneID" id="57969976"/>
<proteinExistence type="predicted"/>
<reference evidence="3" key="2">
    <citation type="submission" date="2023-01" db="EMBL/GenBank/DDBJ databases">
        <title>Human gut microbiome strain richness.</title>
        <authorList>
            <person name="Chen-Liaw A."/>
        </authorList>
    </citation>
    <scope>NUCLEOTIDE SEQUENCE</scope>
    <source>
        <strain evidence="3">B1_m1001713B170214d0_201011</strain>
    </source>
</reference>
<dbReference type="EMBL" id="JAINVB010000001">
    <property type="protein sequence ID" value="MCK0086764.1"/>
    <property type="molecule type" value="Genomic_DNA"/>
</dbReference>
<feature type="transmembrane region" description="Helical" evidence="1">
    <location>
        <begin position="51"/>
        <end position="73"/>
    </location>
</feature>
<evidence type="ECO:0000313" key="2">
    <source>
        <dbReference type="EMBL" id="MCK0086764.1"/>
    </source>
</evidence>
<dbReference type="InterPro" id="IPR024529">
    <property type="entry name" value="ECF_trnsprt_substrate-spec"/>
</dbReference>
<gene>
    <name evidence="2" type="ORF">K5I21_12950</name>
    <name evidence="3" type="ORF">PM006_21245</name>
</gene>
<evidence type="ECO:0000313" key="3">
    <source>
        <dbReference type="EMBL" id="MDB2002734.1"/>
    </source>
</evidence>
<keyword evidence="1" id="KW-0812">Transmembrane</keyword>
<protein>
    <submittedName>
        <fullName evidence="3">Folate family ECF transporter S component</fullName>
    </submittedName>
</protein>
<dbReference type="EMBL" id="JAQLGM010000089">
    <property type="protein sequence ID" value="MDB2002734.1"/>
    <property type="molecule type" value="Genomic_DNA"/>
</dbReference>
<organism evidence="3 4">
    <name type="scientific">Clostridium symbiosum</name>
    <name type="common">Bacteroides symbiosus</name>
    <dbReference type="NCBI Taxonomy" id="1512"/>
    <lineage>
        <taxon>Bacteria</taxon>
        <taxon>Bacillati</taxon>
        <taxon>Bacillota</taxon>
        <taxon>Clostridia</taxon>
        <taxon>Lachnospirales</taxon>
        <taxon>Lachnospiraceae</taxon>
        <taxon>Otoolea</taxon>
    </lineage>
</organism>
<dbReference type="Gene3D" id="1.10.1760.20">
    <property type="match status" value="1"/>
</dbReference>
<accession>A0AAW6AZP1</accession>
<dbReference type="RefSeq" id="WP_003499218.1">
    <property type="nucleotide sequence ID" value="NZ_BAABZD010000007.1"/>
</dbReference>
<comment type="caution">
    <text evidence="3">The sequence shown here is derived from an EMBL/GenBank/DDBJ whole genome shotgun (WGS) entry which is preliminary data.</text>
</comment>
<dbReference type="Pfam" id="PF12822">
    <property type="entry name" value="ECF_trnsprt"/>
    <property type="match status" value="1"/>
</dbReference>
<dbReference type="GO" id="GO:0022857">
    <property type="term" value="F:transmembrane transporter activity"/>
    <property type="evidence" value="ECO:0007669"/>
    <property type="project" value="InterPro"/>
</dbReference>
<dbReference type="InterPro" id="IPR030949">
    <property type="entry name" value="ECF_S_folate_fam"/>
</dbReference>
<dbReference type="AlphaFoldDB" id="A0AAW6AZP1"/>
<keyword evidence="1" id="KW-1133">Transmembrane helix</keyword>
<evidence type="ECO:0000313" key="4">
    <source>
        <dbReference type="Proteomes" id="UP001300871"/>
    </source>
</evidence>
<sequence>MKKLATVYRDSCRELKQVRTITTAAMFMAVSVVLGYFTIEAGPYLKIGFGSVVNQFVYFLFGPVVGGFYGGVLDLVKYVVKPTGAFFPGFTFNAILAGIIYGTFLYQRPLTFKRTLAVHFIVIMVCNVFLNTLFLSMMSGKGILALIPMRLVKNMIMWPIDTALFYLIAKKMEDAGIVKAIRKFRLPGARA</sequence>
<dbReference type="NCBIfam" id="TIGR04518">
    <property type="entry name" value="ECF_S_folT_fam"/>
    <property type="match status" value="1"/>
</dbReference>
<dbReference type="Proteomes" id="UP001300871">
    <property type="component" value="Unassembled WGS sequence"/>
</dbReference>
<keyword evidence="1" id="KW-0472">Membrane</keyword>
<name>A0AAW6AZP1_CLOSY</name>
<evidence type="ECO:0000256" key="1">
    <source>
        <dbReference type="SAM" id="Phobius"/>
    </source>
</evidence>
<dbReference type="Proteomes" id="UP001203136">
    <property type="component" value="Unassembled WGS sequence"/>
</dbReference>
<feature type="transmembrane region" description="Helical" evidence="1">
    <location>
        <begin position="21"/>
        <end position="39"/>
    </location>
</feature>
<feature type="transmembrane region" description="Helical" evidence="1">
    <location>
        <begin position="85"/>
        <end position="104"/>
    </location>
</feature>